<protein>
    <submittedName>
        <fullName evidence="17">TonB-dependent siderophore receptor</fullName>
    </submittedName>
</protein>
<dbReference type="SMART" id="SM00965">
    <property type="entry name" value="STN"/>
    <property type="match status" value="1"/>
</dbReference>
<evidence type="ECO:0000256" key="2">
    <source>
        <dbReference type="ARBA" id="ARBA00009810"/>
    </source>
</evidence>
<evidence type="ECO:0000313" key="17">
    <source>
        <dbReference type="EMBL" id="TNC08160.1"/>
    </source>
</evidence>
<evidence type="ECO:0000256" key="15">
    <source>
        <dbReference type="RuleBase" id="RU003357"/>
    </source>
</evidence>
<dbReference type="Gene3D" id="3.55.50.30">
    <property type="match status" value="1"/>
</dbReference>
<dbReference type="FunFam" id="2.170.130.10:FF:000001">
    <property type="entry name" value="Catecholate siderophore TonB-dependent receptor"/>
    <property type="match status" value="1"/>
</dbReference>
<name>A0A5C4L7X5_9HYPH</name>
<keyword evidence="11 14" id="KW-0472">Membrane</keyword>
<dbReference type="GO" id="GO:0038023">
    <property type="term" value="F:signaling receptor activity"/>
    <property type="evidence" value="ECO:0007669"/>
    <property type="project" value="InterPro"/>
</dbReference>
<evidence type="ECO:0000256" key="9">
    <source>
        <dbReference type="ARBA" id="ARBA00023065"/>
    </source>
</evidence>
<dbReference type="OrthoDB" id="9760333at2"/>
<dbReference type="InterPro" id="IPR039426">
    <property type="entry name" value="TonB-dep_rcpt-like"/>
</dbReference>
<comment type="caution">
    <text evidence="17">The sequence shown here is derived from an EMBL/GenBank/DDBJ whole genome shotgun (WGS) entry which is preliminary data.</text>
</comment>
<dbReference type="NCBIfam" id="TIGR01783">
    <property type="entry name" value="TonB-siderophor"/>
    <property type="match status" value="1"/>
</dbReference>
<dbReference type="PROSITE" id="PS52016">
    <property type="entry name" value="TONB_DEPENDENT_REC_3"/>
    <property type="match status" value="1"/>
</dbReference>
<evidence type="ECO:0000256" key="13">
    <source>
        <dbReference type="ARBA" id="ARBA00023237"/>
    </source>
</evidence>
<comment type="subcellular location">
    <subcellularLocation>
        <location evidence="1 14">Cell outer membrane</location>
        <topology evidence="1 14">Multi-pass membrane protein</topology>
    </subcellularLocation>
</comment>
<keyword evidence="13 14" id="KW-0998">Cell outer membrane</keyword>
<dbReference type="EMBL" id="VDDA01000026">
    <property type="protein sequence ID" value="TNC08160.1"/>
    <property type="molecule type" value="Genomic_DNA"/>
</dbReference>
<dbReference type="InterPro" id="IPR000531">
    <property type="entry name" value="Beta-barrel_TonB"/>
</dbReference>
<dbReference type="GO" id="GO:0015344">
    <property type="term" value="F:siderophore uptake transmembrane transporter activity"/>
    <property type="evidence" value="ECO:0007669"/>
    <property type="project" value="TreeGrafter"/>
</dbReference>
<accession>A0A5C4L7X5</accession>
<keyword evidence="18" id="KW-1185">Reference proteome</keyword>
<proteinExistence type="inferred from homology"/>
<dbReference type="InterPro" id="IPR012910">
    <property type="entry name" value="Plug_dom"/>
</dbReference>
<keyword evidence="8" id="KW-0408">Iron</keyword>
<keyword evidence="12 17" id="KW-0675">Receptor</keyword>
<dbReference type="Gene3D" id="2.170.130.10">
    <property type="entry name" value="TonB-dependent receptor, plug domain"/>
    <property type="match status" value="1"/>
</dbReference>
<evidence type="ECO:0000256" key="12">
    <source>
        <dbReference type="ARBA" id="ARBA00023170"/>
    </source>
</evidence>
<dbReference type="PANTHER" id="PTHR32552">
    <property type="entry name" value="FERRICHROME IRON RECEPTOR-RELATED"/>
    <property type="match status" value="1"/>
</dbReference>
<dbReference type="Pfam" id="PF07715">
    <property type="entry name" value="Plug"/>
    <property type="match status" value="1"/>
</dbReference>
<keyword evidence="6 14" id="KW-0812">Transmembrane</keyword>
<dbReference type="Gene3D" id="2.40.170.20">
    <property type="entry name" value="TonB-dependent receptor, beta-barrel domain"/>
    <property type="match status" value="1"/>
</dbReference>
<dbReference type="InterPro" id="IPR010105">
    <property type="entry name" value="TonB_sidphr_rcpt"/>
</dbReference>
<evidence type="ECO:0000256" key="7">
    <source>
        <dbReference type="ARBA" id="ARBA00022729"/>
    </source>
</evidence>
<evidence type="ECO:0000256" key="6">
    <source>
        <dbReference type="ARBA" id="ARBA00022692"/>
    </source>
</evidence>
<keyword evidence="7" id="KW-0732">Signal</keyword>
<dbReference type="InterPro" id="IPR037066">
    <property type="entry name" value="Plug_dom_sf"/>
</dbReference>
<dbReference type="GO" id="GO:0009279">
    <property type="term" value="C:cell outer membrane"/>
    <property type="evidence" value="ECO:0007669"/>
    <property type="project" value="UniProtKB-SubCell"/>
</dbReference>
<dbReference type="PANTHER" id="PTHR32552:SF68">
    <property type="entry name" value="FERRICHROME OUTER MEMBRANE TRANSPORTER_PHAGE RECEPTOR"/>
    <property type="match status" value="1"/>
</dbReference>
<gene>
    <name evidence="17" type="ORF">FF100_30060</name>
</gene>
<dbReference type="CDD" id="cd01347">
    <property type="entry name" value="ligand_gated_channel"/>
    <property type="match status" value="1"/>
</dbReference>
<keyword evidence="9" id="KW-0406">Ion transport</keyword>
<dbReference type="Pfam" id="PF00593">
    <property type="entry name" value="TonB_dep_Rec_b-barrel"/>
    <property type="match status" value="1"/>
</dbReference>
<evidence type="ECO:0000256" key="5">
    <source>
        <dbReference type="ARBA" id="ARBA00022496"/>
    </source>
</evidence>
<keyword evidence="3 14" id="KW-0813">Transport</keyword>
<evidence type="ECO:0000256" key="3">
    <source>
        <dbReference type="ARBA" id="ARBA00022448"/>
    </source>
</evidence>
<evidence type="ECO:0000256" key="4">
    <source>
        <dbReference type="ARBA" id="ARBA00022452"/>
    </source>
</evidence>
<evidence type="ECO:0000256" key="14">
    <source>
        <dbReference type="PROSITE-ProRule" id="PRU01360"/>
    </source>
</evidence>
<dbReference type="SUPFAM" id="SSF56935">
    <property type="entry name" value="Porins"/>
    <property type="match status" value="1"/>
</dbReference>
<dbReference type="GO" id="GO:0015891">
    <property type="term" value="P:siderophore transport"/>
    <property type="evidence" value="ECO:0007669"/>
    <property type="project" value="InterPro"/>
</dbReference>
<organism evidence="17 18">
    <name type="scientific">Methylobacterium terricola</name>
    <dbReference type="NCBI Taxonomy" id="2583531"/>
    <lineage>
        <taxon>Bacteria</taxon>
        <taxon>Pseudomonadati</taxon>
        <taxon>Pseudomonadota</taxon>
        <taxon>Alphaproteobacteria</taxon>
        <taxon>Hyphomicrobiales</taxon>
        <taxon>Methylobacteriaceae</taxon>
        <taxon>Methylobacterium</taxon>
    </lineage>
</organism>
<dbReference type="FunFam" id="2.40.170.20:FF:000005">
    <property type="entry name" value="TonB-dependent siderophore receptor"/>
    <property type="match status" value="1"/>
</dbReference>
<reference evidence="17 18" key="1">
    <citation type="submission" date="2019-06" db="EMBL/GenBank/DDBJ databases">
        <title>Genome of Methylobacterium sp. 17Sr1-39.</title>
        <authorList>
            <person name="Seo T."/>
        </authorList>
    </citation>
    <scope>NUCLEOTIDE SEQUENCE [LARGE SCALE GENOMIC DNA]</scope>
    <source>
        <strain evidence="17 18">17Sr1-39</strain>
    </source>
</reference>
<sequence length="806" mass="87215">MAQDRTFARPLPASDRVDIIPVSAGQEASTIASSATRVQVSIAPGPLEPALTALSGQTQLRLAYRTTITENLATQGAEGLFAPLEALAKVLEGTGLTYQAAGPSTITLVNPRFVQLPGPAPTPDVALDTITVEGNASAIAAVGGDPGAVGFVATRTSAGTKTSTPLIEVPQSISVITRAQLDTQNVQSVTEALRYVPGVSVESYGYDPKGFDWLFIRGFNAQATSDFRDGLRQLNTSYSFFRTEPYALERIEVLRGPSSTLYGQSDAGGIINRVSKRPLLTPINEVQFQLGNFGRVEGMFDLTGPVNPERTLSARLIGVARSSDTQYRYGNGAEIPDDRLYLAPSFTWAPDAATSLTVLADVLRDRSGGTVTFFTPNARPTKLLIGDPSFNRFAQDQATIGYQFEHHFDDVWSVRQNLRYGHVELGLNNLLLGGLTSTGLSRIARRFDERLDALAVDNQVEARFATGFLRHDLLLGLDYTRSDGDVRRFTGAAPSLDPFAPVYGRFVPTPTTPLLNYREVMNQLGVYAQDQIKVGDSWILTLGGRYDDVTLDTQNRLTATDTKLDTGAFSGRAGLTYLTGFGLAPYVSFAQSFVPNTGVSAPAAGARPFDPSRGEQWEVGVKYIPQGWNALFTAALFDITKTNVLTTDFANPGFQIATGAIRSRGIELEGRIGLTEGWDAVASFTYLDAEVTKDTRAIIGNRPAIVPNYSASAWLNYTVQTGWLRGLSLGGGVRYVGDSFGDAANTLRIKERTLLDAAVSYTTGNWLFSVNATNLADRQYITTCTSLFDCYPGVRRTVIGRVKYVF</sequence>
<keyword evidence="5" id="KW-0410">Iron transport</keyword>
<dbReference type="InterPro" id="IPR011662">
    <property type="entry name" value="Secretin/TonB_short_N"/>
</dbReference>
<keyword evidence="4 14" id="KW-1134">Transmembrane beta strand</keyword>
<evidence type="ECO:0000313" key="18">
    <source>
        <dbReference type="Proteomes" id="UP000305267"/>
    </source>
</evidence>
<evidence type="ECO:0000256" key="8">
    <source>
        <dbReference type="ARBA" id="ARBA00023004"/>
    </source>
</evidence>
<dbReference type="Proteomes" id="UP000305267">
    <property type="component" value="Unassembled WGS sequence"/>
</dbReference>
<comment type="similarity">
    <text evidence="2 14 15">Belongs to the TonB-dependent receptor family.</text>
</comment>
<evidence type="ECO:0000256" key="1">
    <source>
        <dbReference type="ARBA" id="ARBA00004571"/>
    </source>
</evidence>
<evidence type="ECO:0000259" key="16">
    <source>
        <dbReference type="SMART" id="SM00965"/>
    </source>
</evidence>
<evidence type="ECO:0000256" key="10">
    <source>
        <dbReference type="ARBA" id="ARBA00023077"/>
    </source>
</evidence>
<evidence type="ECO:0000256" key="11">
    <source>
        <dbReference type="ARBA" id="ARBA00023136"/>
    </source>
</evidence>
<dbReference type="AlphaFoldDB" id="A0A5C4L7X5"/>
<dbReference type="InterPro" id="IPR036942">
    <property type="entry name" value="Beta-barrel_TonB_sf"/>
</dbReference>
<keyword evidence="10 15" id="KW-0798">TonB box</keyword>
<feature type="domain" description="Secretin/TonB short N-terminal" evidence="16">
    <location>
        <begin position="60"/>
        <end position="111"/>
    </location>
</feature>